<evidence type="ECO:0000256" key="2">
    <source>
        <dbReference type="SAM" id="Phobius"/>
    </source>
</evidence>
<feature type="transmembrane region" description="Helical" evidence="2">
    <location>
        <begin position="46"/>
        <end position="64"/>
    </location>
</feature>
<accession>A0A6A4SUZ5</accession>
<name>A0A6A4SUZ5_SCOMX</name>
<sequence>MHTRRSFASGALSVMEVHRCHRSSANETGRSSALVHAGLRLHPGIIASVIFVSVAMVAAAVLIIRKYCFPVNEATYRYSLLRRMEEQSSAVTGEDGDRGPHAAGEESDEVSASWLSCLLPSLSRVPPYTSTQL</sequence>
<reference evidence="3 4" key="1">
    <citation type="submission" date="2019-06" db="EMBL/GenBank/DDBJ databases">
        <title>Draft genomes of female and male turbot (Scophthalmus maximus).</title>
        <authorList>
            <person name="Xu H."/>
            <person name="Xu X.-W."/>
            <person name="Shao C."/>
            <person name="Chen S."/>
        </authorList>
    </citation>
    <scope>NUCLEOTIDE SEQUENCE [LARGE SCALE GENOMIC DNA]</scope>
    <source>
        <strain evidence="3">Ysfricsl-2016a</strain>
        <tissue evidence="3">Blood</tissue>
    </source>
</reference>
<feature type="region of interest" description="Disordered" evidence="1">
    <location>
        <begin position="89"/>
        <end position="108"/>
    </location>
</feature>
<protein>
    <submittedName>
        <fullName evidence="3">Uncharacterized protein</fullName>
    </submittedName>
</protein>
<gene>
    <name evidence="3" type="ORF">F2P81_012619</name>
</gene>
<comment type="caution">
    <text evidence="3">The sequence shown here is derived from an EMBL/GenBank/DDBJ whole genome shotgun (WGS) entry which is preliminary data.</text>
</comment>
<keyword evidence="2" id="KW-0472">Membrane</keyword>
<dbReference type="Proteomes" id="UP000438429">
    <property type="component" value="Unassembled WGS sequence"/>
</dbReference>
<keyword evidence="2" id="KW-0812">Transmembrane</keyword>
<dbReference type="AlphaFoldDB" id="A0A6A4SUZ5"/>
<evidence type="ECO:0000256" key="1">
    <source>
        <dbReference type="SAM" id="MobiDB-lite"/>
    </source>
</evidence>
<evidence type="ECO:0000313" key="4">
    <source>
        <dbReference type="Proteomes" id="UP000438429"/>
    </source>
</evidence>
<keyword evidence="2" id="KW-1133">Transmembrane helix</keyword>
<feature type="compositionally biased region" description="Basic and acidic residues" evidence="1">
    <location>
        <begin position="95"/>
        <end position="104"/>
    </location>
</feature>
<organism evidence="3 4">
    <name type="scientific">Scophthalmus maximus</name>
    <name type="common">Turbot</name>
    <name type="synonym">Psetta maxima</name>
    <dbReference type="NCBI Taxonomy" id="52904"/>
    <lineage>
        <taxon>Eukaryota</taxon>
        <taxon>Metazoa</taxon>
        <taxon>Chordata</taxon>
        <taxon>Craniata</taxon>
        <taxon>Vertebrata</taxon>
        <taxon>Euteleostomi</taxon>
        <taxon>Actinopterygii</taxon>
        <taxon>Neopterygii</taxon>
        <taxon>Teleostei</taxon>
        <taxon>Neoteleostei</taxon>
        <taxon>Acanthomorphata</taxon>
        <taxon>Carangaria</taxon>
        <taxon>Pleuronectiformes</taxon>
        <taxon>Pleuronectoidei</taxon>
        <taxon>Scophthalmidae</taxon>
        <taxon>Scophthalmus</taxon>
    </lineage>
</organism>
<evidence type="ECO:0000313" key="3">
    <source>
        <dbReference type="EMBL" id="KAF0034861.1"/>
    </source>
</evidence>
<proteinExistence type="predicted"/>
<dbReference type="EMBL" id="VEVO01000011">
    <property type="protein sequence ID" value="KAF0034861.1"/>
    <property type="molecule type" value="Genomic_DNA"/>
</dbReference>